<organism evidence="4 6">
    <name type="scientific">Trichuris muris</name>
    <name type="common">Mouse whipworm</name>
    <dbReference type="NCBI Taxonomy" id="70415"/>
    <lineage>
        <taxon>Eukaryota</taxon>
        <taxon>Metazoa</taxon>
        <taxon>Ecdysozoa</taxon>
        <taxon>Nematoda</taxon>
        <taxon>Enoplea</taxon>
        <taxon>Dorylaimia</taxon>
        <taxon>Trichinellida</taxon>
        <taxon>Trichuridae</taxon>
        <taxon>Trichuris</taxon>
    </lineage>
</organism>
<feature type="domain" description="AMP-dependent synthetase/ligase" evidence="2">
    <location>
        <begin position="45"/>
        <end position="376"/>
    </location>
</feature>
<name>A0A5S6R0H9_TRIMR</name>
<evidence type="ECO:0000256" key="1">
    <source>
        <dbReference type="ARBA" id="ARBA00006432"/>
    </source>
</evidence>
<dbReference type="Gene3D" id="3.30.300.30">
    <property type="match status" value="1"/>
</dbReference>
<dbReference type="GO" id="GO:0031956">
    <property type="term" value="F:medium-chain fatty acid-CoA ligase activity"/>
    <property type="evidence" value="ECO:0007669"/>
    <property type="project" value="TreeGrafter"/>
</dbReference>
<evidence type="ECO:0000313" key="4">
    <source>
        <dbReference type="Proteomes" id="UP000046395"/>
    </source>
</evidence>
<reference evidence="4" key="2">
    <citation type="submission" date="2014-03" db="EMBL/GenBank/DDBJ databases">
        <title>The whipworm genome and dual-species transcriptomics of an intimate host-pathogen interaction.</title>
        <authorList>
            <person name="Foth B.J."/>
            <person name="Tsai I.J."/>
            <person name="Reid A.J."/>
            <person name="Bancroft A.J."/>
            <person name="Nichol S."/>
            <person name="Tracey A."/>
            <person name="Holroyd N."/>
            <person name="Cotton J.A."/>
            <person name="Stanley E.J."/>
            <person name="Zarowiecki M."/>
            <person name="Liu J.Z."/>
            <person name="Huckvale T."/>
            <person name="Cooper P.J."/>
            <person name="Grencis R.K."/>
            <person name="Berriman M."/>
        </authorList>
    </citation>
    <scope>NUCLEOTIDE SEQUENCE [LARGE SCALE GENOMIC DNA]</scope>
    <source>
        <strain evidence="4">Edinburgh</strain>
    </source>
</reference>
<dbReference type="WBParaSite" id="TMUE_0000000713.1">
    <property type="protein sequence ID" value="TMUE_0000000713.1"/>
    <property type="gene ID" value="WBGene00296638"/>
</dbReference>
<dbReference type="GO" id="GO:0006631">
    <property type="term" value="P:fatty acid metabolic process"/>
    <property type="evidence" value="ECO:0007669"/>
    <property type="project" value="TreeGrafter"/>
</dbReference>
<dbReference type="WBParaSite" id="TMUE_3000012819.1">
    <property type="protein sequence ID" value="TMUE_3000012819.1"/>
    <property type="gene ID" value="WBGene00295022"/>
</dbReference>
<dbReference type="Pfam" id="PF00501">
    <property type="entry name" value="AMP-binding"/>
    <property type="match status" value="1"/>
</dbReference>
<dbReference type="Pfam" id="PF13193">
    <property type="entry name" value="AMP-binding_C"/>
    <property type="match status" value="1"/>
</dbReference>
<dbReference type="Proteomes" id="UP000046395">
    <property type="component" value="Unassembled WGS sequence"/>
</dbReference>
<dbReference type="InterPro" id="IPR025110">
    <property type="entry name" value="AMP-bd_C"/>
</dbReference>
<dbReference type="SUPFAM" id="SSF56801">
    <property type="entry name" value="Acetyl-CoA synthetase-like"/>
    <property type="match status" value="1"/>
</dbReference>
<reference evidence="5 6" key="3">
    <citation type="submission" date="2019-12" db="UniProtKB">
        <authorList>
            <consortium name="WormBaseParasite"/>
        </authorList>
    </citation>
    <scope>IDENTIFICATION</scope>
</reference>
<proteinExistence type="inferred from homology"/>
<evidence type="ECO:0000313" key="5">
    <source>
        <dbReference type="WBParaSite" id="TMUE_0000000713.1"/>
    </source>
</evidence>
<sequence>MVVVRAIAACSLPKRTLQLTFVVLNKRCSSASSAHNLYSCFPFAHADRIAFVNHKGEQTTYGSFHELVCRISAWLHTNQITFRDRVVSQLAKSQLAVALYLACVKIGAVYVPLSPAFRLHEVQHFIRDSKPKLVVVPAAKMDEYTGCLDRDMNANIMCDETIVAGIEQQKPNYFITPVHHDDVAAICYTSGTTGAPKGAMITHGNLTSNGSTLRSLWELSEADVLLHALPIDHIHGLFVSINSCLMSGSSIIFLPRFDMEQIVLWLPKATIVMGVPTFYTRLMDMGHCERKTLGHVRLLISGSAPLMTSTWHQFAEKTGQEILERYGMTEGQIICSNPVHGQRKPGTVGMPLAGVKLSIRQGILHYHGPNTFKGYWGQADKTRREFTDDGFFNSGDLAAQDSEGYVQILGRNSDMIITGGLNVYPNEVESVINSIDSIKESAVVGLPHRDFGEAVVAVVVPEAHACRRLKEPTIVAELSSRIAKYKIPKRILFVETLPRNLMGKVQKNVLREKLRNLFS</sequence>
<dbReference type="InterPro" id="IPR020845">
    <property type="entry name" value="AMP-binding_CS"/>
</dbReference>
<comment type="similarity">
    <text evidence="1">Belongs to the ATP-dependent AMP-binding enzyme family.</text>
</comment>
<dbReference type="PANTHER" id="PTHR43201">
    <property type="entry name" value="ACYL-COA SYNTHETASE"/>
    <property type="match status" value="1"/>
</dbReference>
<protein>
    <submittedName>
        <fullName evidence="5 6">Malonyl-CoA synthase</fullName>
    </submittedName>
</protein>
<keyword evidence="4" id="KW-1185">Reference proteome</keyword>
<dbReference type="InterPro" id="IPR042099">
    <property type="entry name" value="ANL_N_sf"/>
</dbReference>
<dbReference type="Gene3D" id="3.40.50.12780">
    <property type="entry name" value="N-terminal domain of ligase-like"/>
    <property type="match status" value="1"/>
</dbReference>
<evidence type="ECO:0000259" key="2">
    <source>
        <dbReference type="Pfam" id="PF00501"/>
    </source>
</evidence>
<reference evidence="4" key="1">
    <citation type="submission" date="2013-11" db="EMBL/GenBank/DDBJ databases">
        <authorList>
            <person name="Aslett M."/>
        </authorList>
    </citation>
    <scope>NUCLEOTIDE SEQUENCE [LARGE SCALE GENOMIC DNA]</scope>
    <source>
        <strain evidence="4">Edinburgh</strain>
    </source>
</reference>
<dbReference type="PANTHER" id="PTHR43201:SF8">
    <property type="entry name" value="ACYL-COA SYNTHETASE FAMILY MEMBER 3"/>
    <property type="match status" value="1"/>
</dbReference>
<dbReference type="AlphaFoldDB" id="A0A5S6R0H9"/>
<dbReference type="InterPro" id="IPR000873">
    <property type="entry name" value="AMP-dep_synth/lig_dom"/>
</dbReference>
<dbReference type="NCBIfam" id="NF005702">
    <property type="entry name" value="PRK07514.1"/>
    <property type="match status" value="1"/>
</dbReference>
<evidence type="ECO:0000313" key="6">
    <source>
        <dbReference type="WBParaSite" id="TMUE_3000012819.1"/>
    </source>
</evidence>
<evidence type="ECO:0000259" key="3">
    <source>
        <dbReference type="Pfam" id="PF13193"/>
    </source>
</evidence>
<dbReference type="STRING" id="70415.A0A5S6R0H9"/>
<feature type="domain" description="AMP-binding enzyme C-terminal" evidence="3">
    <location>
        <begin position="427"/>
        <end position="504"/>
    </location>
</feature>
<dbReference type="PROSITE" id="PS00455">
    <property type="entry name" value="AMP_BINDING"/>
    <property type="match status" value="1"/>
</dbReference>
<accession>A0A5S6R0H9</accession>
<dbReference type="InterPro" id="IPR045851">
    <property type="entry name" value="AMP-bd_C_sf"/>
</dbReference>